<dbReference type="GO" id="GO:0048476">
    <property type="term" value="C:Holliday junction resolvase complex"/>
    <property type="evidence" value="ECO:0007669"/>
    <property type="project" value="UniProtKB-UniRule"/>
</dbReference>
<keyword evidence="3 13" id="KW-0540">Nuclease</keyword>
<keyword evidence="10 13" id="KW-0233">DNA recombination</keyword>
<evidence type="ECO:0000313" key="16">
    <source>
        <dbReference type="Proteomes" id="UP000034600"/>
    </source>
</evidence>
<dbReference type="Proteomes" id="UP000034600">
    <property type="component" value="Unassembled WGS sequence"/>
</dbReference>
<dbReference type="PRINTS" id="PR00696">
    <property type="entry name" value="RSOLVASERUVC"/>
</dbReference>
<dbReference type="PANTHER" id="PTHR30194">
    <property type="entry name" value="CROSSOVER JUNCTION ENDODEOXYRIBONUCLEASE RUVC"/>
    <property type="match status" value="1"/>
</dbReference>
<dbReference type="FunFam" id="3.30.420.10:FF:000002">
    <property type="entry name" value="Crossover junction endodeoxyribonuclease RuvC"/>
    <property type="match status" value="1"/>
</dbReference>
<keyword evidence="2 13" id="KW-0963">Cytoplasm</keyword>
<evidence type="ECO:0000256" key="1">
    <source>
        <dbReference type="ARBA" id="ARBA00009518"/>
    </source>
</evidence>
<evidence type="ECO:0000313" key="15">
    <source>
        <dbReference type="EMBL" id="KKU99058.1"/>
    </source>
</evidence>
<dbReference type="GO" id="GO:0008821">
    <property type="term" value="F:crossover junction DNA endonuclease activity"/>
    <property type="evidence" value="ECO:0007669"/>
    <property type="project" value="UniProtKB-UniRule"/>
</dbReference>
<organism evidence="15 16">
    <name type="scientific">Candidatus Jorgensenbacteria bacterium GW2011_GWC1_48_8</name>
    <dbReference type="NCBI Taxonomy" id="1618666"/>
    <lineage>
        <taxon>Bacteria</taxon>
        <taxon>Candidatus Joergenseniibacteriota</taxon>
    </lineage>
</organism>
<feature type="active site" evidence="13">
    <location>
        <position position="139"/>
    </location>
</feature>
<dbReference type="InterPro" id="IPR012337">
    <property type="entry name" value="RNaseH-like_sf"/>
</dbReference>
<evidence type="ECO:0000256" key="2">
    <source>
        <dbReference type="ARBA" id="ARBA00022490"/>
    </source>
</evidence>
<dbReference type="InterPro" id="IPR002176">
    <property type="entry name" value="X-over_junc_endoDNase_RuvC"/>
</dbReference>
<gene>
    <name evidence="13" type="primary">ruvC</name>
    <name evidence="15" type="ORF">UY32_C0007G0002</name>
</gene>
<dbReference type="NCBIfam" id="TIGR00228">
    <property type="entry name" value="ruvC"/>
    <property type="match status" value="1"/>
</dbReference>
<dbReference type="EC" id="3.1.21.10" evidence="13 14"/>
<evidence type="ECO:0000256" key="13">
    <source>
        <dbReference type="HAMAP-Rule" id="MF_00034"/>
    </source>
</evidence>
<keyword evidence="4 13" id="KW-0479">Metal-binding</keyword>
<dbReference type="PANTHER" id="PTHR30194:SF3">
    <property type="entry name" value="CROSSOVER JUNCTION ENDODEOXYRIBONUCLEASE RUVC"/>
    <property type="match status" value="1"/>
</dbReference>
<dbReference type="EMBL" id="LCPO01000007">
    <property type="protein sequence ID" value="KKU99058.1"/>
    <property type="molecule type" value="Genomic_DNA"/>
</dbReference>
<keyword evidence="11 13" id="KW-0234">DNA repair</keyword>
<evidence type="ECO:0000256" key="7">
    <source>
        <dbReference type="ARBA" id="ARBA00022801"/>
    </source>
</evidence>
<keyword evidence="8 13" id="KW-0460">Magnesium</keyword>
<dbReference type="AlphaFoldDB" id="A0A0G1X930"/>
<keyword evidence="7 13" id="KW-0378">Hydrolase</keyword>
<evidence type="ECO:0000256" key="12">
    <source>
        <dbReference type="ARBA" id="ARBA00029354"/>
    </source>
</evidence>
<dbReference type="NCBIfam" id="NF000711">
    <property type="entry name" value="PRK00039.2-1"/>
    <property type="match status" value="1"/>
</dbReference>
<evidence type="ECO:0000256" key="4">
    <source>
        <dbReference type="ARBA" id="ARBA00022723"/>
    </source>
</evidence>
<dbReference type="SUPFAM" id="SSF53098">
    <property type="entry name" value="Ribonuclease H-like"/>
    <property type="match status" value="1"/>
</dbReference>
<comment type="subunit">
    <text evidence="13">Homodimer which binds Holliday junction (HJ) DNA. The HJ becomes 2-fold symmetrical on binding to RuvC with unstacked arms; it has a different conformation from HJ DNA in complex with RuvA. In the full resolvosome a probable DNA-RuvA(4)-RuvB(12)-RuvC(2) complex forms which resolves the HJ.</text>
</comment>
<dbReference type="Gene3D" id="3.30.420.10">
    <property type="entry name" value="Ribonuclease H-like superfamily/Ribonuclease H"/>
    <property type="match status" value="1"/>
</dbReference>
<keyword evidence="9 13" id="KW-0238">DNA-binding</keyword>
<feature type="binding site" evidence="13">
    <location>
        <position position="139"/>
    </location>
    <ligand>
        <name>Mg(2+)</name>
        <dbReference type="ChEBI" id="CHEBI:18420"/>
        <label>1</label>
    </ligand>
</feature>
<name>A0A0G1X930_9BACT</name>
<proteinExistence type="inferred from homology"/>
<comment type="similarity">
    <text evidence="1 13">Belongs to the RuvC family.</text>
</comment>
<dbReference type="InterPro" id="IPR036397">
    <property type="entry name" value="RNaseH_sf"/>
</dbReference>
<comment type="catalytic activity">
    <reaction evidence="12 13">
        <text>Endonucleolytic cleavage at a junction such as a reciprocal single-stranded crossover between two homologous DNA duplexes (Holliday junction).</text>
        <dbReference type="EC" id="3.1.21.10"/>
    </reaction>
</comment>
<comment type="subcellular location">
    <subcellularLocation>
        <location evidence="13">Cytoplasm</location>
    </subcellularLocation>
</comment>
<keyword evidence="5 13" id="KW-0255">Endonuclease</keyword>
<evidence type="ECO:0000256" key="11">
    <source>
        <dbReference type="ARBA" id="ARBA00023204"/>
    </source>
</evidence>
<evidence type="ECO:0000256" key="3">
    <source>
        <dbReference type="ARBA" id="ARBA00022722"/>
    </source>
</evidence>
<feature type="active site" evidence="13">
    <location>
        <position position="66"/>
    </location>
</feature>
<dbReference type="Pfam" id="PF02075">
    <property type="entry name" value="RuvC"/>
    <property type="match status" value="1"/>
</dbReference>
<feature type="binding site" evidence="13">
    <location>
        <position position="66"/>
    </location>
    <ligand>
        <name>Mg(2+)</name>
        <dbReference type="ChEBI" id="CHEBI:18420"/>
        <label>2</label>
    </ligand>
</feature>
<dbReference type="HAMAP" id="MF_00034">
    <property type="entry name" value="RuvC"/>
    <property type="match status" value="1"/>
</dbReference>
<dbReference type="GO" id="GO:0006310">
    <property type="term" value="P:DNA recombination"/>
    <property type="evidence" value="ECO:0007669"/>
    <property type="project" value="UniProtKB-UniRule"/>
</dbReference>
<keyword evidence="6 13" id="KW-0227">DNA damage</keyword>
<dbReference type="GO" id="GO:0006281">
    <property type="term" value="P:DNA repair"/>
    <property type="evidence" value="ECO:0007669"/>
    <property type="project" value="UniProtKB-UniRule"/>
</dbReference>
<feature type="active site" evidence="13">
    <location>
        <position position="7"/>
    </location>
</feature>
<evidence type="ECO:0000256" key="6">
    <source>
        <dbReference type="ARBA" id="ARBA00022763"/>
    </source>
</evidence>
<accession>A0A0G1X930</accession>
<evidence type="ECO:0000256" key="10">
    <source>
        <dbReference type="ARBA" id="ARBA00023172"/>
    </source>
</evidence>
<dbReference type="CDD" id="cd16962">
    <property type="entry name" value="RuvC"/>
    <property type="match status" value="1"/>
</dbReference>
<evidence type="ECO:0000256" key="9">
    <source>
        <dbReference type="ARBA" id="ARBA00023125"/>
    </source>
</evidence>
<dbReference type="GO" id="GO:0000287">
    <property type="term" value="F:magnesium ion binding"/>
    <property type="evidence" value="ECO:0007669"/>
    <property type="project" value="UniProtKB-UniRule"/>
</dbReference>
<dbReference type="GO" id="GO:0003677">
    <property type="term" value="F:DNA binding"/>
    <property type="evidence" value="ECO:0007669"/>
    <property type="project" value="UniProtKB-KW"/>
</dbReference>
<evidence type="ECO:0000256" key="8">
    <source>
        <dbReference type="ARBA" id="ARBA00022842"/>
    </source>
</evidence>
<reference evidence="15 16" key="1">
    <citation type="journal article" date="2015" name="Nature">
        <title>rRNA introns, odd ribosomes, and small enigmatic genomes across a large radiation of phyla.</title>
        <authorList>
            <person name="Brown C.T."/>
            <person name="Hug L.A."/>
            <person name="Thomas B.C."/>
            <person name="Sharon I."/>
            <person name="Castelle C.J."/>
            <person name="Singh A."/>
            <person name="Wilkins M.J."/>
            <person name="Williams K.H."/>
            <person name="Banfield J.F."/>
        </authorList>
    </citation>
    <scope>NUCLEOTIDE SEQUENCE [LARGE SCALE GENOMIC DNA]</scope>
</reference>
<evidence type="ECO:0000256" key="5">
    <source>
        <dbReference type="ARBA" id="ARBA00022759"/>
    </source>
</evidence>
<comment type="cofactor">
    <cofactor evidence="13">
        <name>Mg(2+)</name>
        <dbReference type="ChEBI" id="CHEBI:18420"/>
    </cofactor>
    <text evidence="13">Binds 2 Mg(2+) ion per subunit.</text>
</comment>
<protein>
    <recommendedName>
        <fullName evidence="13 14">Crossover junction endodeoxyribonuclease RuvC</fullName>
        <ecNumber evidence="13 14">3.1.21.10</ecNumber>
    </recommendedName>
    <alternativeName>
        <fullName evidence="13">Holliday junction nuclease RuvC</fullName>
    </alternativeName>
    <alternativeName>
        <fullName evidence="13">Holliday junction resolvase RuvC</fullName>
    </alternativeName>
</protein>
<dbReference type="GO" id="GO:0005737">
    <property type="term" value="C:cytoplasm"/>
    <property type="evidence" value="ECO:0007669"/>
    <property type="project" value="UniProtKB-SubCell"/>
</dbReference>
<comment type="caution">
    <text evidence="15">The sequence shown here is derived from an EMBL/GenBank/DDBJ whole genome shotgun (WGS) entry which is preliminary data.</text>
</comment>
<sequence>MIILGIDPGTVRVGYGVIEKNGGKLTHLESGLIKLPAENYEVRLVALEKNLKELLRKFRPDRVGLERLFFEKNRKTAIRVAEARGVILKTIVQNSIPLKELNPKEVKLAVTGDGNASKDGVGKMVKYFLKLGSLKMLDDVSDALAIAIAAASLERF</sequence>
<comment type="function">
    <text evidence="13">The RuvA-RuvB-RuvC complex processes Holliday junction (HJ) DNA during genetic recombination and DNA repair. Endonuclease that resolves HJ intermediates. Cleaves cruciform DNA by making single-stranded nicks across the HJ at symmetrical positions within the homologous arms, yielding a 5'-phosphate and a 3'-hydroxyl group; requires a central core of homology in the junction. The consensus cleavage sequence is 5'-(A/T)TT(C/G)-3'. Cleavage occurs on the 3'-side of the TT dinucleotide at the point of strand exchange. HJ branch migration catalyzed by RuvA-RuvB allows RuvC to scan DNA until it finds its consensus sequence, where it cleaves and resolves the cruciform DNA.</text>
</comment>
<feature type="binding site" evidence="13">
    <location>
        <position position="7"/>
    </location>
    <ligand>
        <name>Mg(2+)</name>
        <dbReference type="ChEBI" id="CHEBI:18420"/>
        <label>1</label>
    </ligand>
</feature>
<evidence type="ECO:0000256" key="14">
    <source>
        <dbReference type="NCBIfam" id="TIGR00228"/>
    </source>
</evidence>